<reference evidence="2" key="1">
    <citation type="journal article" date="2020" name="Nature">
        <title>Giant virus diversity and host interactions through global metagenomics.</title>
        <authorList>
            <person name="Schulz F."/>
            <person name="Roux S."/>
            <person name="Paez-Espino D."/>
            <person name="Jungbluth S."/>
            <person name="Walsh D.A."/>
            <person name="Denef V.J."/>
            <person name="McMahon K.D."/>
            <person name="Konstantinidis K.T."/>
            <person name="Eloe-Fadrosh E.A."/>
            <person name="Kyrpides N.C."/>
            <person name="Woyke T."/>
        </authorList>
    </citation>
    <scope>NUCLEOTIDE SEQUENCE</scope>
    <source>
        <strain evidence="2">GVMAG-S-3300013014-136</strain>
    </source>
</reference>
<protein>
    <submittedName>
        <fullName evidence="2">Uncharacterized protein</fullName>
    </submittedName>
</protein>
<proteinExistence type="predicted"/>
<evidence type="ECO:0000256" key="1">
    <source>
        <dbReference type="SAM" id="Phobius"/>
    </source>
</evidence>
<feature type="transmembrane region" description="Helical" evidence="1">
    <location>
        <begin position="7"/>
        <end position="40"/>
    </location>
</feature>
<dbReference type="AlphaFoldDB" id="A0A6C0KQU7"/>
<keyword evidence="1" id="KW-0812">Transmembrane</keyword>
<evidence type="ECO:0000313" key="2">
    <source>
        <dbReference type="EMBL" id="QHU19989.1"/>
    </source>
</evidence>
<name>A0A6C0KQU7_9ZZZZ</name>
<sequence>MGENEKFIILMSVVLLAIIIDIRLGLVLSCVIFGIFLIFFINKKMHKTEIRENYEVTYLGQPKKNDDVHYNKIQKPCFKSLDCYKLYTDPNRVQPRVVERDMLSKNNRLQGGQNPKTLIPPMVTRPAYDIEWKKNTMIVPNMINGQTNEAIAKSGYMPAPGGDVTFSMIEPRRSHHPIAEKNVENGEVIENFDMNYSTATWDDRVLDTNGYDAEQFKMNKYPANLPRGNCGRDPVLEAHNESLFTTSIQPGVYYTNQVAEPINSNIGISFQQQFLPRTYKKDDGNLSIVDHDPHFAPPRDDIIEYPEEPKADNVFDPRFNGYGTSYRNYIDPMTGQPRFPYDDINAIRMPNYVVRSKIDTHNFSDSYGPIQNSGLNLNDIRQKAQDAYLEDTTNFRDEMMTRLMRKRNSELWQTKQFPRTGAGRMLSGGAPMGKRS</sequence>
<keyword evidence="1" id="KW-0472">Membrane</keyword>
<accession>A0A6C0KQU7</accession>
<organism evidence="2">
    <name type="scientific">viral metagenome</name>
    <dbReference type="NCBI Taxonomy" id="1070528"/>
    <lineage>
        <taxon>unclassified sequences</taxon>
        <taxon>metagenomes</taxon>
        <taxon>organismal metagenomes</taxon>
    </lineage>
</organism>
<dbReference type="EMBL" id="MN740961">
    <property type="protein sequence ID" value="QHU19989.1"/>
    <property type="molecule type" value="Genomic_DNA"/>
</dbReference>
<keyword evidence="1" id="KW-1133">Transmembrane helix</keyword>